<dbReference type="PANTHER" id="PTHR30164:SF2">
    <property type="entry name" value="PROTEIN MTFA"/>
    <property type="match status" value="1"/>
</dbReference>
<dbReference type="EMBL" id="BMDO01000009">
    <property type="protein sequence ID" value="GGI51903.1"/>
    <property type="molecule type" value="Genomic_DNA"/>
</dbReference>
<reference evidence="1" key="1">
    <citation type="journal article" date="2014" name="Int. J. Syst. Evol. Microbiol.">
        <title>Complete genome sequence of Corynebacterium casei LMG S-19264T (=DSM 44701T), isolated from a smear-ripened cheese.</title>
        <authorList>
            <consortium name="US DOE Joint Genome Institute (JGI-PGF)"/>
            <person name="Walter F."/>
            <person name="Albersmeier A."/>
            <person name="Kalinowski J."/>
            <person name="Ruckert C."/>
        </authorList>
    </citation>
    <scope>NUCLEOTIDE SEQUENCE</scope>
    <source>
        <strain evidence="1">CCM 8711</strain>
    </source>
</reference>
<name>A0A917N2H6_9SPHI</name>
<keyword evidence="2" id="KW-1185">Reference proteome</keyword>
<dbReference type="PANTHER" id="PTHR30164">
    <property type="entry name" value="MTFA PEPTIDASE"/>
    <property type="match status" value="1"/>
</dbReference>
<dbReference type="InterPro" id="IPR024079">
    <property type="entry name" value="MetalloPept_cat_dom_sf"/>
</dbReference>
<evidence type="ECO:0008006" key="3">
    <source>
        <dbReference type="Google" id="ProtNLM"/>
    </source>
</evidence>
<dbReference type="GO" id="GO:0008237">
    <property type="term" value="F:metallopeptidase activity"/>
    <property type="evidence" value="ECO:0007669"/>
    <property type="project" value="InterPro"/>
</dbReference>
<proteinExistence type="predicted"/>
<dbReference type="Gene3D" id="3.40.390.10">
    <property type="entry name" value="Collagenase (Catalytic Domain)"/>
    <property type="match status" value="1"/>
</dbReference>
<dbReference type="RefSeq" id="WP_188418011.1">
    <property type="nucleotide sequence ID" value="NZ_BMDO01000009.1"/>
</dbReference>
<evidence type="ECO:0000313" key="1">
    <source>
        <dbReference type="EMBL" id="GGI51903.1"/>
    </source>
</evidence>
<organism evidence="1 2">
    <name type="scientific">Mucilaginibacter galii</name>
    <dbReference type="NCBI Taxonomy" id="2005073"/>
    <lineage>
        <taxon>Bacteria</taxon>
        <taxon>Pseudomonadati</taxon>
        <taxon>Bacteroidota</taxon>
        <taxon>Sphingobacteriia</taxon>
        <taxon>Sphingobacteriales</taxon>
        <taxon>Sphingobacteriaceae</taxon>
        <taxon>Mucilaginibacter</taxon>
    </lineage>
</organism>
<accession>A0A917N2H6</accession>
<gene>
    <name evidence="1" type="ORF">GCM10011425_31150</name>
</gene>
<dbReference type="Gene3D" id="1.10.472.150">
    <property type="entry name" value="Glucose-regulated metallo-peptidase M90, N-terminal domain"/>
    <property type="match status" value="1"/>
</dbReference>
<dbReference type="GO" id="GO:0005829">
    <property type="term" value="C:cytosol"/>
    <property type="evidence" value="ECO:0007669"/>
    <property type="project" value="TreeGrafter"/>
</dbReference>
<protein>
    <recommendedName>
        <fullName evidence="3">Zinc-dependent peptidase</fullName>
    </recommendedName>
</protein>
<reference evidence="1" key="2">
    <citation type="submission" date="2020-09" db="EMBL/GenBank/DDBJ databases">
        <authorList>
            <person name="Sun Q."/>
            <person name="Sedlacek I."/>
        </authorList>
    </citation>
    <scope>NUCLEOTIDE SEQUENCE</scope>
    <source>
        <strain evidence="1">CCM 8711</strain>
    </source>
</reference>
<evidence type="ECO:0000313" key="2">
    <source>
        <dbReference type="Proteomes" id="UP000662074"/>
    </source>
</evidence>
<sequence>MTSFIIIAVIIILLLAFLALRLFGKKQATQPASQPLESNYKNLLNQHVAFYQKLDDAGKAKFECMIADFIETIRIEGVGLEVDELDRVLVASSAVIPIFGYNEWRYTNLTNVILYPDTFNNDFQFEGEDGSRNMLGMVGSGFMNGQMLLSRAALLSGFSASSGKNNTGIHEFVHLLDKADGATDGVPEHLLPHEYATPWLKMMHQEIERIEKGKSDINPYAATNEAEFLAVASEYFFEKPDQLKTKHPELYEQLSLVFAQDLAAK</sequence>
<dbReference type="Proteomes" id="UP000662074">
    <property type="component" value="Unassembled WGS sequence"/>
</dbReference>
<dbReference type="AlphaFoldDB" id="A0A917N2H6"/>
<dbReference type="InterPro" id="IPR042252">
    <property type="entry name" value="MtfA_N"/>
</dbReference>
<dbReference type="SUPFAM" id="SSF55486">
    <property type="entry name" value="Metalloproteases ('zincins'), catalytic domain"/>
    <property type="match status" value="1"/>
</dbReference>
<dbReference type="InterPro" id="IPR010384">
    <property type="entry name" value="MtfA_fam"/>
</dbReference>
<comment type="caution">
    <text evidence="1">The sequence shown here is derived from an EMBL/GenBank/DDBJ whole genome shotgun (WGS) entry which is preliminary data.</text>
</comment>
<dbReference type="CDD" id="cd20169">
    <property type="entry name" value="Peptidase_M90_mtfA"/>
    <property type="match status" value="1"/>
</dbReference>
<dbReference type="Pfam" id="PF06167">
    <property type="entry name" value="Peptidase_M90"/>
    <property type="match status" value="1"/>
</dbReference>
<dbReference type="GO" id="GO:0004177">
    <property type="term" value="F:aminopeptidase activity"/>
    <property type="evidence" value="ECO:0007669"/>
    <property type="project" value="TreeGrafter"/>
</dbReference>